<reference evidence="1 2" key="1">
    <citation type="submission" date="2016-10" db="EMBL/GenBank/DDBJ databases">
        <title>Comparative genome analysis of multiple Pseudomonas spp. focuses on biocontrol and plant growth promoting traits.</title>
        <authorList>
            <person name="Tao X.-Y."/>
            <person name="Taylor C.G."/>
        </authorList>
    </citation>
    <scope>NUCLEOTIDE SEQUENCE [LARGE SCALE GENOMIC DNA]</scope>
    <source>
        <strain evidence="1 2">38D7</strain>
    </source>
</reference>
<organism evidence="1 2">
    <name type="scientific">Pseudomonas brassicacearum</name>
    <dbReference type="NCBI Taxonomy" id="930166"/>
    <lineage>
        <taxon>Bacteria</taxon>
        <taxon>Pseudomonadati</taxon>
        <taxon>Pseudomonadota</taxon>
        <taxon>Gammaproteobacteria</taxon>
        <taxon>Pseudomonadales</taxon>
        <taxon>Pseudomonadaceae</taxon>
        <taxon>Pseudomonas</taxon>
    </lineage>
</organism>
<sequence length="132" mass="15442">MAAKNKDFPWMSHSREYQFFEDRMHSHSKVSAVSKVNGGLYDITLKNGQKLRTFICECYSYGLAEYYESVQNLGQLDIIVINSNWCGYSMEAKLHCQEIKVGLFDIRGLMAALNQPKHWEYLTQYERENLNN</sequence>
<evidence type="ECO:0000313" key="2">
    <source>
        <dbReference type="Proteomes" id="UP000285636"/>
    </source>
</evidence>
<dbReference type="Proteomes" id="UP000285636">
    <property type="component" value="Unassembled WGS sequence"/>
</dbReference>
<evidence type="ECO:0008006" key="3">
    <source>
        <dbReference type="Google" id="ProtNLM"/>
    </source>
</evidence>
<dbReference type="RefSeq" id="WP_123436069.1">
    <property type="nucleotide sequence ID" value="NZ_MOBK01000014.1"/>
</dbReference>
<accession>A0A423HRZ8</accession>
<gene>
    <name evidence="1" type="ORF">BK660_26705</name>
</gene>
<name>A0A423HRZ8_9PSED</name>
<protein>
    <recommendedName>
        <fullName evidence="3">Restriction endonuclease type IV Mrr domain-containing protein</fullName>
    </recommendedName>
</protein>
<evidence type="ECO:0000313" key="1">
    <source>
        <dbReference type="EMBL" id="RON15937.1"/>
    </source>
</evidence>
<comment type="caution">
    <text evidence="1">The sequence shown here is derived from an EMBL/GenBank/DDBJ whole genome shotgun (WGS) entry which is preliminary data.</text>
</comment>
<proteinExistence type="predicted"/>
<dbReference type="EMBL" id="MOBK01000014">
    <property type="protein sequence ID" value="RON15937.1"/>
    <property type="molecule type" value="Genomic_DNA"/>
</dbReference>
<dbReference type="AlphaFoldDB" id="A0A423HRZ8"/>